<dbReference type="STRING" id="418495.SAMN05216215_1018155"/>
<sequence>MSSIPHVPLSGEFADDYSTAELFEECGYYRSGLHQSDVVAAVEAEAELADAYEFEYFGACTDEVVRLLGILAEV</sequence>
<dbReference type="RefSeq" id="WP_093267639.1">
    <property type="nucleotide sequence ID" value="NZ_FNOK01000018.1"/>
</dbReference>
<reference evidence="2" key="1">
    <citation type="submission" date="2016-10" db="EMBL/GenBank/DDBJ databases">
        <authorList>
            <person name="Varghese N."/>
            <person name="Submissions S."/>
        </authorList>
    </citation>
    <scope>NUCLEOTIDE SEQUENCE [LARGE SCALE GENOMIC DNA]</scope>
    <source>
        <strain evidence="2">CGMCC 4.3530</strain>
    </source>
</reference>
<proteinExistence type="predicted"/>
<evidence type="ECO:0000313" key="1">
    <source>
        <dbReference type="EMBL" id="SDY01973.1"/>
    </source>
</evidence>
<evidence type="ECO:0000313" key="2">
    <source>
        <dbReference type="Proteomes" id="UP000199529"/>
    </source>
</evidence>
<gene>
    <name evidence="1" type="ORF">SAMN05216215_1018155</name>
</gene>
<dbReference type="EMBL" id="FNOK01000018">
    <property type="protein sequence ID" value="SDY01973.1"/>
    <property type="molecule type" value="Genomic_DNA"/>
</dbReference>
<name>A0A1H3GF71_9PSEU</name>
<dbReference type="Proteomes" id="UP000199529">
    <property type="component" value="Unassembled WGS sequence"/>
</dbReference>
<protein>
    <submittedName>
        <fullName evidence="1">Uncharacterized protein</fullName>
    </submittedName>
</protein>
<organism evidence="1 2">
    <name type="scientific">Saccharopolyspora shandongensis</name>
    <dbReference type="NCBI Taxonomy" id="418495"/>
    <lineage>
        <taxon>Bacteria</taxon>
        <taxon>Bacillati</taxon>
        <taxon>Actinomycetota</taxon>
        <taxon>Actinomycetes</taxon>
        <taxon>Pseudonocardiales</taxon>
        <taxon>Pseudonocardiaceae</taxon>
        <taxon>Saccharopolyspora</taxon>
    </lineage>
</organism>
<dbReference type="OrthoDB" id="9876300at2"/>
<accession>A0A1H3GF71</accession>
<dbReference type="AlphaFoldDB" id="A0A1H3GF71"/>
<keyword evidence="2" id="KW-1185">Reference proteome</keyword>